<evidence type="ECO:0000259" key="8">
    <source>
        <dbReference type="Pfam" id="PF01435"/>
    </source>
</evidence>
<dbReference type="GO" id="GO:0004222">
    <property type="term" value="F:metalloendopeptidase activity"/>
    <property type="evidence" value="ECO:0007669"/>
    <property type="project" value="InterPro"/>
</dbReference>
<keyword evidence="7" id="KW-0472">Membrane</keyword>
<name>A0A1E5IK64_ENDTX</name>
<evidence type="ECO:0000313" key="10">
    <source>
        <dbReference type="Proteomes" id="UP000095237"/>
    </source>
</evidence>
<evidence type="ECO:0000256" key="3">
    <source>
        <dbReference type="ARBA" id="ARBA00022801"/>
    </source>
</evidence>
<accession>A0A1E5IK64</accession>
<feature type="transmembrane region" description="Helical" evidence="7">
    <location>
        <begin position="47"/>
        <end position="67"/>
    </location>
</feature>
<keyword evidence="7" id="KW-0812">Transmembrane</keyword>
<gene>
    <name evidence="9" type="ORF">ATZ36_00450</name>
</gene>
<evidence type="ECO:0000256" key="4">
    <source>
        <dbReference type="ARBA" id="ARBA00022833"/>
    </source>
</evidence>
<keyword evidence="5 6" id="KW-0482">Metalloprotease</keyword>
<evidence type="ECO:0000256" key="1">
    <source>
        <dbReference type="ARBA" id="ARBA00022670"/>
    </source>
</evidence>
<proteinExistence type="inferred from homology"/>
<dbReference type="Proteomes" id="UP000095237">
    <property type="component" value="Unassembled WGS sequence"/>
</dbReference>
<keyword evidence="3 6" id="KW-0378">Hydrolase</keyword>
<dbReference type="InterPro" id="IPR001915">
    <property type="entry name" value="Peptidase_M48"/>
</dbReference>
<dbReference type="AlphaFoldDB" id="A0A1E5IK64"/>
<protein>
    <recommendedName>
        <fullName evidence="8">Peptidase M48 domain-containing protein</fullName>
    </recommendedName>
</protein>
<evidence type="ECO:0000256" key="2">
    <source>
        <dbReference type="ARBA" id="ARBA00022723"/>
    </source>
</evidence>
<sequence length="98" mass="10798">MSHIGDRDRLMLIMIVRIGFVIVVAELLLGFALTAKINKSKNNNSSAVVQIFSIALATAFYIYEYLAAPLIKLAVSRTREFQADATAALIAQELLKDL</sequence>
<evidence type="ECO:0000256" key="5">
    <source>
        <dbReference type="ARBA" id="ARBA00023049"/>
    </source>
</evidence>
<dbReference type="GO" id="GO:0006508">
    <property type="term" value="P:proteolysis"/>
    <property type="evidence" value="ECO:0007669"/>
    <property type="project" value="UniProtKB-KW"/>
</dbReference>
<keyword evidence="4 6" id="KW-0862">Zinc</keyword>
<evidence type="ECO:0000313" key="9">
    <source>
        <dbReference type="EMBL" id="OEG70900.1"/>
    </source>
</evidence>
<comment type="cofactor">
    <cofactor evidence="6">
        <name>Zn(2+)</name>
        <dbReference type="ChEBI" id="CHEBI:29105"/>
    </cofactor>
    <text evidence="6">Binds 1 zinc ion per subunit.</text>
</comment>
<keyword evidence="1 6" id="KW-0645">Protease</keyword>
<dbReference type="GO" id="GO:0046872">
    <property type="term" value="F:metal ion binding"/>
    <property type="evidence" value="ECO:0007669"/>
    <property type="project" value="UniProtKB-KW"/>
</dbReference>
<feature type="transmembrane region" description="Helical" evidence="7">
    <location>
        <begin position="12"/>
        <end position="35"/>
    </location>
</feature>
<keyword evidence="10" id="KW-1185">Reference proteome</keyword>
<comment type="similarity">
    <text evidence="6">Belongs to the peptidase M48 family.</text>
</comment>
<keyword evidence="2" id="KW-0479">Metal-binding</keyword>
<evidence type="ECO:0000256" key="6">
    <source>
        <dbReference type="RuleBase" id="RU003983"/>
    </source>
</evidence>
<reference evidence="9 10" key="1">
    <citation type="submission" date="2015-11" db="EMBL/GenBank/DDBJ databases">
        <title>Evidence for parallel genomic evolution in an endosymbiosis of termite gut flagellates.</title>
        <authorList>
            <person name="Zheng H."/>
        </authorList>
    </citation>
    <scope>NUCLEOTIDE SEQUENCE [LARGE SCALE GENOMIC DNA]</scope>
    <source>
        <strain evidence="9 10">CET450</strain>
    </source>
</reference>
<dbReference type="Pfam" id="PF01435">
    <property type="entry name" value="Peptidase_M48"/>
    <property type="match status" value="1"/>
</dbReference>
<keyword evidence="7" id="KW-1133">Transmembrane helix</keyword>
<dbReference type="EMBL" id="LNVX01000284">
    <property type="protein sequence ID" value="OEG70900.1"/>
    <property type="molecule type" value="Genomic_DNA"/>
</dbReference>
<comment type="caution">
    <text evidence="9">The sequence shown here is derived from an EMBL/GenBank/DDBJ whole genome shotgun (WGS) entry which is preliminary data.</text>
</comment>
<evidence type="ECO:0000256" key="7">
    <source>
        <dbReference type="SAM" id="Phobius"/>
    </source>
</evidence>
<organism evidence="9 10">
    <name type="scientific">Endomicrobium trichonymphae</name>
    <dbReference type="NCBI Taxonomy" id="1408204"/>
    <lineage>
        <taxon>Bacteria</taxon>
        <taxon>Pseudomonadati</taxon>
        <taxon>Elusimicrobiota</taxon>
        <taxon>Endomicrobiia</taxon>
        <taxon>Endomicrobiales</taxon>
        <taxon>Endomicrobiaceae</taxon>
        <taxon>Candidatus Endomicrobiellum</taxon>
    </lineage>
</organism>
<feature type="domain" description="Peptidase M48" evidence="8">
    <location>
        <begin position="1"/>
        <end position="93"/>
    </location>
</feature>